<evidence type="ECO:0000313" key="6">
    <source>
        <dbReference type="EMBL" id="EPD13853.1"/>
    </source>
</evidence>
<dbReference type="NCBIfam" id="NF007479">
    <property type="entry name" value="PRK10069.1"/>
    <property type="match status" value="1"/>
</dbReference>
<organism evidence="6 7">
    <name type="scientific">Cycloclasticus pugetii</name>
    <dbReference type="NCBI Taxonomy" id="34068"/>
    <lineage>
        <taxon>Bacteria</taxon>
        <taxon>Pseudomonadati</taxon>
        <taxon>Pseudomonadota</taxon>
        <taxon>Gammaproteobacteria</taxon>
        <taxon>Thiotrichales</taxon>
        <taxon>Piscirickettsiaceae</taxon>
        <taxon>Cycloclasticus</taxon>
    </lineage>
</organism>
<keyword evidence="5" id="KW-0560">Oxidoreductase</keyword>
<dbReference type="GO" id="GO:0051213">
    <property type="term" value="F:dioxygenase activity"/>
    <property type="evidence" value="ECO:0007669"/>
    <property type="project" value="UniProtKB-KW"/>
</dbReference>
<evidence type="ECO:0000256" key="1">
    <source>
        <dbReference type="ARBA" id="ARBA00005211"/>
    </source>
</evidence>
<dbReference type="RefSeq" id="WP_015005787.1">
    <property type="nucleotide sequence ID" value="NZ_JARGOU010000059.1"/>
</dbReference>
<dbReference type="SUPFAM" id="SSF54427">
    <property type="entry name" value="NTF2-like"/>
    <property type="match status" value="1"/>
</dbReference>
<dbReference type="GO" id="GO:0019380">
    <property type="term" value="P:3-phenylpropionate catabolic process"/>
    <property type="evidence" value="ECO:0007669"/>
    <property type="project" value="TreeGrafter"/>
</dbReference>
<dbReference type="Proteomes" id="UP000015462">
    <property type="component" value="Unassembled WGS sequence"/>
</dbReference>
<gene>
    <name evidence="6" type="ORF">L196_00095</name>
</gene>
<comment type="caution">
    <text evidence="6">The sequence shown here is derived from an EMBL/GenBank/DDBJ whole genome shotgun (WGS) entry which is preliminary data.</text>
</comment>
<protein>
    <submittedName>
        <fullName evidence="6">PAH dioxygenase iron sulfur protein small subunit</fullName>
    </submittedName>
</protein>
<keyword evidence="3" id="KW-0058">Aromatic hydrocarbons catabolism</keyword>
<dbReference type="Pfam" id="PF00866">
    <property type="entry name" value="Ring_hydroxyl_B"/>
    <property type="match status" value="1"/>
</dbReference>
<dbReference type="CDD" id="cd00667">
    <property type="entry name" value="ring_hydroxylating_dioxygenases_beta"/>
    <property type="match status" value="1"/>
</dbReference>
<accession>A0AB33Z497</accession>
<dbReference type="InterPro" id="IPR000391">
    <property type="entry name" value="Rng_hydr_dOase-bsu"/>
</dbReference>
<dbReference type="PANTHER" id="PTHR41534">
    <property type="entry name" value="BLR3401 PROTEIN"/>
    <property type="match status" value="1"/>
</dbReference>
<dbReference type="AlphaFoldDB" id="A0AB33Z497"/>
<evidence type="ECO:0000256" key="3">
    <source>
        <dbReference type="ARBA" id="ARBA00022797"/>
    </source>
</evidence>
<comment type="similarity">
    <text evidence="2">Belongs to the bacterial ring-hydroxylating dioxygenase beta subunit family.</text>
</comment>
<dbReference type="Gene3D" id="3.10.450.50">
    <property type="match status" value="1"/>
</dbReference>
<comment type="pathway">
    <text evidence="1">Aromatic compound metabolism.</text>
</comment>
<evidence type="ECO:0000313" key="7">
    <source>
        <dbReference type="Proteomes" id="UP000015462"/>
    </source>
</evidence>
<name>A0AB33Z497_9GAMM</name>
<dbReference type="EMBL" id="ASHL01000001">
    <property type="protein sequence ID" value="EPD13853.1"/>
    <property type="molecule type" value="Genomic_DNA"/>
</dbReference>
<dbReference type="PANTHER" id="PTHR41534:SF2">
    <property type="entry name" value="3-PHENYLPROPIONATE_CINNAMIC ACID DIOXYGENASE SUBUNIT BETA"/>
    <property type="match status" value="1"/>
</dbReference>
<evidence type="ECO:0000256" key="2">
    <source>
        <dbReference type="ARBA" id="ARBA00009570"/>
    </source>
</evidence>
<keyword evidence="4 6" id="KW-0223">Dioxygenase</keyword>
<reference evidence="6 7" key="1">
    <citation type="journal article" date="2013" name="Genome Announc.">
        <title>Genome Sequence of the Pyrene- and Fluoranthene-Degrading Bacterium Cycloclasticus sp. Strain PY97M.</title>
        <authorList>
            <person name="Cui Z."/>
            <person name="Xu G."/>
            <person name="Li Q."/>
            <person name="Gao W."/>
            <person name="Zheng L."/>
        </authorList>
    </citation>
    <scope>NUCLEOTIDE SEQUENCE [LARGE SCALE GENOMIC DNA]</scope>
    <source>
        <strain evidence="6 7">PY97M</strain>
    </source>
</reference>
<dbReference type="InterPro" id="IPR032710">
    <property type="entry name" value="NTF2-like_dom_sf"/>
</dbReference>
<proteinExistence type="inferred from homology"/>
<sequence length="178" mass="21103">MSNKQQAGQSVDQSTHFEVERFLVQEARALDEERFDDWLGNMLCKDISYQLPTQEVRYRRDNKVLGNSQTTYLYNDDYGMLSMRVARMATGIVWAEDPRVRNRRIISNIDAQWSEADDEIDVRSAFILFRSRMQRDQATHYGIRMDKLRKEKGNWKLASRVITLDQRVVLDKNIHCFF</sequence>
<evidence type="ECO:0000256" key="5">
    <source>
        <dbReference type="ARBA" id="ARBA00023002"/>
    </source>
</evidence>
<evidence type="ECO:0000256" key="4">
    <source>
        <dbReference type="ARBA" id="ARBA00022964"/>
    </source>
</evidence>
<keyword evidence="7" id="KW-1185">Reference proteome</keyword>